<dbReference type="PANTHER" id="PTHR30537:SF5">
    <property type="entry name" value="HTH-TYPE TRANSCRIPTIONAL ACTIVATOR TTDR-RELATED"/>
    <property type="match status" value="1"/>
</dbReference>
<dbReference type="GO" id="GO:0003677">
    <property type="term" value="F:DNA binding"/>
    <property type="evidence" value="ECO:0007669"/>
    <property type="project" value="UniProtKB-KW"/>
</dbReference>
<dbReference type="InterPro" id="IPR000847">
    <property type="entry name" value="LysR_HTH_N"/>
</dbReference>
<gene>
    <name evidence="6" type="ORF">SAMN04488061_1635</name>
</gene>
<dbReference type="InterPro" id="IPR036388">
    <property type="entry name" value="WH-like_DNA-bd_sf"/>
</dbReference>
<reference evidence="6 7" key="1">
    <citation type="submission" date="2016-10" db="EMBL/GenBank/DDBJ databases">
        <authorList>
            <person name="Varghese N."/>
            <person name="Submissions S."/>
        </authorList>
    </citation>
    <scope>NUCLEOTIDE SEQUENCE [LARGE SCALE GENOMIC DNA]</scope>
    <source>
        <strain evidence="6 7">CGMCC 1.6497</strain>
    </source>
</reference>
<evidence type="ECO:0000313" key="6">
    <source>
        <dbReference type="EMBL" id="SDO77976.1"/>
    </source>
</evidence>
<evidence type="ECO:0000256" key="1">
    <source>
        <dbReference type="ARBA" id="ARBA00009437"/>
    </source>
</evidence>
<dbReference type="CDD" id="cd08471">
    <property type="entry name" value="PBP2_CrgA_like_2"/>
    <property type="match status" value="1"/>
</dbReference>
<comment type="caution">
    <text evidence="6">The sequence shown here is derived from an EMBL/GenBank/DDBJ whole genome shotgun (WGS) entry which is preliminary data.</text>
</comment>
<proteinExistence type="inferred from homology"/>
<dbReference type="InterPro" id="IPR036390">
    <property type="entry name" value="WH_DNA-bd_sf"/>
</dbReference>
<accession>A0A1H0MCG1</accession>
<keyword evidence="2" id="KW-0805">Transcription regulation</keyword>
<keyword evidence="3 6" id="KW-0238">DNA-binding</keyword>
<dbReference type="SUPFAM" id="SSF46785">
    <property type="entry name" value="Winged helix' DNA-binding domain"/>
    <property type="match status" value="1"/>
</dbReference>
<evidence type="ECO:0000313" key="7">
    <source>
        <dbReference type="Proteomes" id="UP000198795"/>
    </source>
</evidence>
<dbReference type="RefSeq" id="WP_090227911.1">
    <property type="nucleotide sequence ID" value="NZ_FNJC01000002.1"/>
</dbReference>
<dbReference type="Pfam" id="PF03466">
    <property type="entry name" value="LysR_substrate"/>
    <property type="match status" value="1"/>
</dbReference>
<comment type="similarity">
    <text evidence="1">Belongs to the LysR transcriptional regulatory family.</text>
</comment>
<evidence type="ECO:0000256" key="2">
    <source>
        <dbReference type="ARBA" id="ARBA00023015"/>
    </source>
</evidence>
<dbReference type="PROSITE" id="PS50931">
    <property type="entry name" value="HTH_LYSR"/>
    <property type="match status" value="1"/>
</dbReference>
<dbReference type="EMBL" id="FNJC01000002">
    <property type="protein sequence ID" value="SDO77976.1"/>
    <property type="molecule type" value="Genomic_DNA"/>
</dbReference>
<keyword evidence="7" id="KW-1185">Reference proteome</keyword>
<evidence type="ECO:0000256" key="3">
    <source>
        <dbReference type="ARBA" id="ARBA00023125"/>
    </source>
</evidence>
<dbReference type="InterPro" id="IPR058163">
    <property type="entry name" value="LysR-type_TF_proteobact-type"/>
</dbReference>
<dbReference type="InterPro" id="IPR005119">
    <property type="entry name" value="LysR_subst-bd"/>
</dbReference>
<evidence type="ECO:0000256" key="4">
    <source>
        <dbReference type="ARBA" id="ARBA00023163"/>
    </source>
</evidence>
<keyword evidence="4" id="KW-0804">Transcription</keyword>
<evidence type="ECO:0000259" key="5">
    <source>
        <dbReference type="PROSITE" id="PS50931"/>
    </source>
</evidence>
<name>A0A1H0MCG1_9HYPH</name>
<dbReference type="SUPFAM" id="SSF53850">
    <property type="entry name" value="Periplasmic binding protein-like II"/>
    <property type="match status" value="1"/>
</dbReference>
<dbReference type="PANTHER" id="PTHR30537">
    <property type="entry name" value="HTH-TYPE TRANSCRIPTIONAL REGULATOR"/>
    <property type="match status" value="1"/>
</dbReference>
<dbReference type="Proteomes" id="UP000198795">
    <property type="component" value="Unassembled WGS sequence"/>
</dbReference>
<feature type="domain" description="HTH lysR-type" evidence="5">
    <location>
        <begin position="1"/>
        <end position="59"/>
    </location>
</feature>
<organism evidence="6 7">
    <name type="scientific">Filomicrobium insigne</name>
    <dbReference type="NCBI Taxonomy" id="418854"/>
    <lineage>
        <taxon>Bacteria</taxon>
        <taxon>Pseudomonadati</taxon>
        <taxon>Pseudomonadota</taxon>
        <taxon>Alphaproteobacteria</taxon>
        <taxon>Hyphomicrobiales</taxon>
        <taxon>Hyphomicrobiaceae</taxon>
        <taxon>Filomicrobium</taxon>
    </lineage>
</organism>
<dbReference type="Gene3D" id="3.40.190.290">
    <property type="match status" value="1"/>
</dbReference>
<dbReference type="Gene3D" id="1.10.10.10">
    <property type="entry name" value="Winged helix-like DNA-binding domain superfamily/Winged helix DNA-binding domain"/>
    <property type="match status" value="1"/>
</dbReference>
<protein>
    <submittedName>
        <fullName evidence="6">DNA-binding transcriptional regulator, LysR family</fullName>
    </submittedName>
</protein>
<sequence length="303" mass="33440">MDRFEAMSIFVTTVETGSLTGTGRKLNMPLPTVSRKLAELEDHLGVRLLTRTTRKLTLTDSGTDYYQSCKQILDEVNDAERKASGEQTAPRGELVLTAPIVFGRLHVLPVVNAFLATYPDINIRMWLSDRNVHLLENDIDLAVRIGTLADSSMIAKRVGAVRYVVCGSPAYFETYGRPRTPADLTDIPCVTFDTLRASDAWTFGGRAKGRQRSIRVQSRLSVNTAEAALDAAIAGVGVTRVLSYQAEHAVKEGKLRVALAAFESEPLPVYLLHQGQGALPVKMRSFLDFAGRQLRHRLEKISL</sequence>
<dbReference type="Pfam" id="PF00126">
    <property type="entry name" value="HTH_1"/>
    <property type="match status" value="1"/>
</dbReference>